<protein>
    <submittedName>
        <fullName evidence="2">Uncharacterized protein</fullName>
    </submittedName>
</protein>
<feature type="region of interest" description="Disordered" evidence="1">
    <location>
        <begin position="1"/>
        <end position="43"/>
    </location>
</feature>
<reference evidence="2 3" key="1">
    <citation type="submission" date="2019-10" db="EMBL/GenBank/DDBJ databases">
        <authorList>
            <person name="Palmer J.M."/>
        </authorList>
    </citation>
    <scope>NUCLEOTIDE SEQUENCE [LARGE SCALE GENOMIC DNA]</scope>
    <source>
        <strain evidence="2 3">TWF718</strain>
    </source>
</reference>
<keyword evidence="3" id="KW-1185">Reference proteome</keyword>
<dbReference type="EMBL" id="JAVHNR010000012">
    <property type="protein sequence ID" value="KAK6329978.1"/>
    <property type="molecule type" value="Genomic_DNA"/>
</dbReference>
<feature type="compositionally biased region" description="Basic and acidic residues" evidence="1">
    <location>
        <begin position="25"/>
        <end position="37"/>
    </location>
</feature>
<evidence type="ECO:0000313" key="2">
    <source>
        <dbReference type="EMBL" id="KAK6329978.1"/>
    </source>
</evidence>
<proteinExistence type="predicted"/>
<organism evidence="2 3">
    <name type="scientific">Orbilia javanica</name>
    <dbReference type="NCBI Taxonomy" id="47235"/>
    <lineage>
        <taxon>Eukaryota</taxon>
        <taxon>Fungi</taxon>
        <taxon>Dikarya</taxon>
        <taxon>Ascomycota</taxon>
        <taxon>Pezizomycotina</taxon>
        <taxon>Orbiliomycetes</taxon>
        <taxon>Orbiliales</taxon>
        <taxon>Orbiliaceae</taxon>
        <taxon>Orbilia</taxon>
    </lineage>
</organism>
<evidence type="ECO:0000256" key="1">
    <source>
        <dbReference type="SAM" id="MobiDB-lite"/>
    </source>
</evidence>
<feature type="compositionally biased region" description="Low complexity" evidence="1">
    <location>
        <begin position="1"/>
        <end position="21"/>
    </location>
</feature>
<comment type="caution">
    <text evidence="2">The sequence shown here is derived from an EMBL/GenBank/DDBJ whole genome shotgun (WGS) entry which is preliminary data.</text>
</comment>
<name>A0AAN8MES0_9PEZI</name>
<evidence type="ECO:0000313" key="3">
    <source>
        <dbReference type="Proteomes" id="UP001313282"/>
    </source>
</evidence>
<dbReference type="Proteomes" id="UP001313282">
    <property type="component" value="Unassembled WGS sequence"/>
</dbReference>
<gene>
    <name evidence="2" type="ORF">TWF718_003405</name>
</gene>
<sequence>MSTASSNSPHEDVSSSSSSSSSEDEERKALENERLDDTMQGLPAPPPAIPLVFSLAYANRPPSHGSPLGQMPPEIIQNILGRVDQGGIGSFSLAASWCQVHADEMFYREVNLTLRAVFQLRANPHQALRVRELKIDCRIVAIMSPMVINFISTLTNLRTISFHSINSLRHAWTLSYMLTHITPLPSLRRIEISCGHGATAPNLRRTIGQQMPDWDDLEMHHQPKLEELSFNFGPLACVITRCDSLVFNVFTGHKKQIKVLEIKALEERYPSRVPTVDDASKHYILRCAEEEANPQNQNDEASLKTLQGFQKAYMFAFKSDALEVLRFYSETHKQAANSADREIEIQEVCELFPNLKDLDFVTRATWKSKIDDKRLRVPLNKLVSFSYPGQSKIRIGWGEPSNLVTTINPQPYGPCSKGPRIVMENLTRYWFPNIHNYGWYLSERTQGQELLSNYCMLYRLRRETRKFLWFVTHQDSGLMAAASAVFSPIKMCLSHWWGPATSSLTSADVPFI</sequence>
<accession>A0AAN8MES0</accession>
<dbReference type="AlphaFoldDB" id="A0AAN8MES0"/>